<name>A0A644WLW5_9ZZZZ</name>
<keyword evidence="10" id="KW-0804">Transcription</keyword>
<evidence type="ECO:0000256" key="10">
    <source>
        <dbReference type="ARBA" id="ARBA00023163"/>
    </source>
</evidence>
<dbReference type="GO" id="GO:0047134">
    <property type="term" value="F:protein-disulfide reductase [NAD(P)H] activity"/>
    <property type="evidence" value="ECO:0007669"/>
    <property type="project" value="TreeGrafter"/>
</dbReference>
<dbReference type="InterPro" id="IPR034768">
    <property type="entry name" value="4FE4S_WBL"/>
</dbReference>
<dbReference type="Pfam" id="PF02467">
    <property type="entry name" value="Whib"/>
    <property type="match status" value="1"/>
</dbReference>
<keyword evidence="8" id="KW-0238">DNA-binding</keyword>
<organism evidence="13">
    <name type="scientific">bioreactor metagenome</name>
    <dbReference type="NCBI Taxonomy" id="1076179"/>
    <lineage>
        <taxon>unclassified sequences</taxon>
        <taxon>metagenomes</taxon>
        <taxon>ecological metagenomes</taxon>
    </lineage>
</organism>
<dbReference type="GO" id="GO:0046872">
    <property type="term" value="F:metal ion binding"/>
    <property type="evidence" value="ECO:0007669"/>
    <property type="project" value="UniProtKB-KW"/>
</dbReference>
<sequence length="159" mass="17022">MGDWSTGPGGRQTGAVRHGDRSVGGGTPGVGGDLRESNEPHRSNDGSKGGVIVTALVGEDWAVHANCGGRFDELFAEGAAQRKARGICMGCPVRVECLAEALDNRINWGMWGGLTERERRKILRENPEITEWADILRAHDGKVPGTAHHPVHRRAAATV</sequence>
<feature type="domain" description="4Fe-4S Wbl-type" evidence="12">
    <location>
        <begin position="66"/>
        <end position="121"/>
    </location>
</feature>
<evidence type="ECO:0000256" key="1">
    <source>
        <dbReference type="ARBA" id="ARBA00001966"/>
    </source>
</evidence>
<keyword evidence="3" id="KW-0004">4Fe-4S</keyword>
<feature type="region of interest" description="Disordered" evidence="11">
    <location>
        <begin position="1"/>
        <end position="49"/>
    </location>
</feature>
<accession>A0A644WLW5</accession>
<proteinExistence type="inferred from homology"/>
<keyword evidence="7" id="KW-0805">Transcription regulation</keyword>
<dbReference type="HAMAP" id="MF_01479">
    <property type="entry name" value="WhiB"/>
    <property type="match status" value="1"/>
</dbReference>
<comment type="caution">
    <text evidence="13">The sequence shown here is derived from an EMBL/GenBank/DDBJ whole genome shotgun (WGS) entry which is preliminary data.</text>
</comment>
<evidence type="ECO:0000256" key="5">
    <source>
        <dbReference type="ARBA" id="ARBA00023004"/>
    </source>
</evidence>
<evidence type="ECO:0000256" key="9">
    <source>
        <dbReference type="ARBA" id="ARBA00023157"/>
    </source>
</evidence>
<evidence type="ECO:0000256" key="7">
    <source>
        <dbReference type="ARBA" id="ARBA00023015"/>
    </source>
</evidence>
<dbReference type="PANTHER" id="PTHR38839:SF7">
    <property type="entry name" value="TRANSCRIPTIONAL REGULATOR WHIB4"/>
    <property type="match status" value="1"/>
</dbReference>
<keyword evidence="6" id="KW-0411">Iron-sulfur</keyword>
<evidence type="ECO:0000256" key="2">
    <source>
        <dbReference type="ARBA" id="ARBA00006597"/>
    </source>
</evidence>
<keyword evidence="4" id="KW-0479">Metal-binding</keyword>
<dbReference type="InterPro" id="IPR003482">
    <property type="entry name" value="Whib"/>
</dbReference>
<dbReference type="GO" id="GO:0045454">
    <property type="term" value="P:cell redox homeostasis"/>
    <property type="evidence" value="ECO:0007669"/>
    <property type="project" value="TreeGrafter"/>
</dbReference>
<dbReference type="GO" id="GO:0045892">
    <property type="term" value="P:negative regulation of DNA-templated transcription"/>
    <property type="evidence" value="ECO:0007669"/>
    <property type="project" value="TreeGrafter"/>
</dbReference>
<protein>
    <submittedName>
        <fullName evidence="13">Transcriptional regulator WhiB</fullName>
    </submittedName>
</protein>
<evidence type="ECO:0000256" key="3">
    <source>
        <dbReference type="ARBA" id="ARBA00022485"/>
    </source>
</evidence>
<comment type="cofactor">
    <cofactor evidence="1">
        <name>[4Fe-4S] cluster</name>
        <dbReference type="ChEBI" id="CHEBI:49883"/>
    </cofactor>
</comment>
<feature type="compositionally biased region" description="Gly residues" evidence="11">
    <location>
        <begin position="22"/>
        <end position="32"/>
    </location>
</feature>
<evidence type="ECO:0000256" key="6">
    <source>
        <dbReference type="ARBA" id="ARBA00023014"/>
    </source>
</evidence>
<dbReference type="GO" id="GO:0003677">
    <property type="term" value="F:DNA binding"/>
    <property type="evidence" value="ECO:0007669"/>
    <property type="project" value="UniProtKB-KW"/>
</dbReference>
<dbReference type="EMBL" id="VSSQ01000935">
    <property type="protein sequence ID" value="MPM03224.1"/>
    <property type="molecule type" value="Genomic_DNA"/>
</dbReference>
<keyword evidence="5" id="KW-0408">Iron</keyword>
<evidence type="ECO:0000259" key="12">
    <source>
        <dbReference type="PROSITE" id="PS51674"/>
    </source>
</evidence>
<gene>
    <name evidence="13" type="primary">whiB_1</name>
    <name evidence="13" type="ORF">SDC9_49488</name>
</gene>
<feature type="compositionally biased region" description="Basic and acidic residues" evidence="11">
    <location>
        <begin position="33"/>
        <end position="45"/>
    </location>
</feature>
<evidence type="ECO:0000256" key="8">
    <source>
        <dbReference type="ARBA" id="ARBA00023125"/>
    </source>
</evidence>
<evidence type="ECO:0000313" key="13">
    <source>
        <dbReference type="EMBL" id="MPM03224.1"/>
    </source>
</evidence>
<dbReference type="PANTHER" id="PTHR38839">
    <property type="entry name" value="TRANSCRIPTIONAL REGULATOR WHID-RELATED"/>
    <property type="match status" value="1"/>
</dbReference>
<keyword evidence="9" id="KW-1015">Disulfide bond</keyword>
<dbReference type="GO" id="GO:0051539">
    <property type="term" value="F:4 iron, 4 sulfur cluster binding"/>
    <property type="evidence" value="ECO:0007669"/>
    <property type="project" value="UniProtKB-KW"/>
</dbReference>
<evidence type="ECO:0000256" key="11">
    <source>
        <dbReference type="SAM" id="MobiDB-lite"/>
    </source>
</evidence>
<dbReference type="PROSITE" id="PS51674">
    <property type="entry name" value="4FE4S_WBL"/>
    <property type="match status" value="1"/>
</dbReference>
<evidence type="ECO:0000256" key="4">
    <source>
        <dbReference type="ARBA" id="ARBA00022723"/>
    </source>
</evidence>
<reference evidence="13" key="1">
    <citation type="submission" date="2019-08" db="EMBL/GenBank/DDBJ databases">
        <authorList>
            <person name="Kucharzyk K."/>
            <person name="Murdoch R.W."/>
            <person name="Higgins S."/>
            <person name="Loffler F."/>
        </authorList>
    </citation>
    <scope>NUCLEOTIDE SEQUENCE</scope>
</reference>
<dbReference type="AlphaFoldDB" id="A0A644WLW5"/>
<comment type="similarity">
    <text evidence="2">Belongs to the WhiB family.</text>
</comment>